<feature type="region of interest" description="Disordered" evidence="1">
    <location>
        <begin position="213"/>
        <end position="244"/>
    </location>
</feature>
<dbReference type="HOGENOM" id="CLU_642328_0_0_11"/>
<keyword evidence="3" id="KW-1185">Reference proteome</keyword>
<name>H5XNM2_9PSEU</name>
<evidence type="ECO:0000313" key="3">
    <source>
        <dbReference type="Proteomes" id="UP000002791"/>
    </source>
</evidence>
<feature type="region of interest" description="Disordered" evidence="1">
    <location>
        <begin position="322"/>
        <end position="427"/>
    </location>
</feature>
<protein>
    <submittedName>
        <fullName evidence="2">Uncharacterized protein</fullName>
    </submittedName>
</protein>
<dbReference type="RefSeq" id="WP_005456089.1">
    <property type="nucleotide sequence ID" value="NZ_CM001440.1"/>
</dbReference>
<accession>H5XNM2</accession>
<evidence type="ECO:0000313" key="2">
    <source>
        <dbReference type="EMBL" id="EHR61083.1"/>
    </source>
</evidence>
<dbReference type="AlphaFoldDB" id="H5XNM2"/>
<sequence length="427" mass="44191">MNPDRVHTDLVDVEIHTHLVRVEQAGRMWRAVADRLRELSDSLRHELDCLSPQWTDSTGERFVGEVVRRKTLVDEMLSRLDEHRPWRALDDLARQLELTHARMVGGAGWMTATGQQETTARLAELGRYFQAASDAVLAAAGDEPRLMATTVDGVGAGNPAHGCCPSTTPLGPTLAGAPAGVPAPSVLLDPAGGAGLPPGSVALPGLIAVPPGAAARGGHASRPGAPGSAAPDPRSSGTAGVPFDASAYGSSAGFGGSAPPDSRVPERIEQVAEPVPITESEAVPQAPQPPERMSGAGGASPSVASGAGRMFPPMMMPPMMPTAGRAGGRRSGTAQPLDGGRRRVGKPTTPGVPARLRGRSAVANPTASGYRPIAMADPRSTPAASAAEDALDHEVWQVTNPGSVSPLKPEAVQPDQVRGSRRPRPRH</sequence>
<dbReference type="EMBL" id="CM001440">
    <property type="protein sequence ID" value="EHR61083.1"/>
    <property type="molecule type" value="Genomic_DNA"/>
</dbReference>
<dbReference type="Proteomes" id="UP000002791">
    <property type="component" value="Chromosome"/>
</dbReference>
<feature type="region of interest" description="Disordered" evidence="1">
    <location>
        <begin position="274"/>
        <end position="305"/>
    </location>
</feature>
<proteinExistence type="predicted"/>
<gene>
    <name evidence="2" type="ORF">SaccyDRAFT_2198</name>
</gene>
<dbReference type="OrthoDB" id="3622826at2"/>
<reference evidence="2 3" key="1">
    <citation type="submission" date="2011-11" db="EMBL/GenBank/DDBJ databases">
        <title>The Noncontiguous Finished sequence of Saccharomonospora cyanea NA-134.</title>
        <authorList>
            <consortium name="US DOE Joint Genome Institute"/>
            <person name="Lucas S."/>
            <person name="Han J."/>
            <person name="Lapidus A."/>
            <person name="Cheng J.-F."/>
            <person name="Goodwin L."/>
            <person name="Pitluck S."/>
            <person name="Peters L."/>
            <person name="Ovchinnikova G."/>
            <person name="Lu M."/>
            <person name="Detter J.C."/>
            <person name="Han C."/>
            <person name="Tapia R."/>
            <person name="Land M."/>
            <person name="Hauser L."/>
            <person name="Kyrpides N."/>
            <person name="Ivanova N."/>
            <person name="Pagani I."/>
            <person name="Brambilla E.-M."/>
            <person name="Klenk H.-P."/>
            <person name="Woyke T."/>
        </authorList>
    </citation>
    <scope>NUCLEOTIDE SEQUENCE [LARGE SCALE GENOMIC DNA]</scope>
    <source>
        <strain evidence="2 3">NA-134</strain>
    </source>
</reference>
<feature type="compositionally biased region" description="Low complexity" evidence="1">
    <location>
        <begin position="213"/>
        <end position="237"/>
    </location>
</feature>
<dbReference type="STRING" id="882082.SaccyDRAFT_2198"/>
<evidence type="ECO:0000256" key="1">
    <source>
        <dbReference type="SAM" id="MobiDB-lite"/>
    </source>
</evidence>
<organism evidence="2 3">
    <name type="scientific">Saccharomonospora cyanea NA-134</name>
    <dbReference type="NCBI Taxonomy" id="882082"/>
    <lineage>
        <taxon>Bacteria</taxon>
        <taxon>Bacillati</taxon>
        <taxon>Actinomycetota</taxon>
        <taxon>Actinomycetes</taxon>
        <taxon>Pseudonocardiales</taxon>
        <taxon>Pseudonocardiaceae</taxon>
        <taxon>Saccharomonospora</taxon>
    </lineage>
</organism>